<dbReference type="EMBL" id="VCQU01000002">
    <property type="protein sequence ID" value="NMN95007.1"/>
    <property type="molecule type" value="Genomic_DNA"/>
</dbReference>
<dbReference type="GO" id="GO:0016740">
    <property type="term" value="F:transferase activity"/>
    <property type="evidence" value="ECO:0007669"/>
    <property type="project" value="UniProtKB-KW"/>
</dbReference>
<evidence type="ECO:0000256" key="1">
    <source>
        <dbReference type="ARBA" id="ARBA00004752"/>
    </source>
</evidence>
<dbReference type="InterPro" id="IPR050979">
    <property type="entry name" value="LD-transpeptidase"/>
</dbReference>
<dbReference type="UniPathway" id="UPA00219"/>
<proteinExistence type="predicted"/>
<evidence type="ECO:0000256" key="4">
    <source>
        <dbReference type="ARBA" id="ARBA00022984"/>
    </source>
</evidence>
<keyword evidence="5 6" id="KW-0961">Cell wall biogenesis/degradation</keyword>
<evidence type="ECO:0000313" key="10">
    <source>
        <dbReference type="Proteomes" id="UP000535543"/>
    </source>
</evidence>
<comment type="caution">
    <text evidence="9">The sequence shown here is derived from an EMBL/GenBank/DDBJ whole genome shotgun (WGS) entry which is preliminary data.</text>
</comment>
<accession>A0A848KGF7</accession>
<evidence type="ECO:0000313" key="9">
    <source>
        <dbReference type="EMBL" id="NMN95007.1"/>
    </source>
</evidence>
<reference evidence="9 10" key="2">
    <citation type="submission" date="2020-06" db="EMBL/GenBank/DDBJ databases">
        <title>Antribacter stalactiti gen. nov., sp. nov., a new member of the family Nacardiaceae isolated from a cave.</title>
        <authorList>
            <person name="Kim I.S."/>
        </authorList>
    </citation>
    <scope>NUCLEOTIDE SEQUENCE [LARGE SCALE GENOMIC DNA]</scope>
    <source>
        <strain evidence="9 10">YC2-7</strain>
    </source>
</reference>
<dbReference type="AlphaFoldDB" id="A0A848KGF7"/>
<feature type="signal peptide" evidence="7">
    <location>
        <begin position="1"/>
        <end position="32"/>
    </location>
</feature>
<keyword evidence="10" id="KW-1185">Reference proteome</keyword>
<dbReference type="GO" id="GO:0008360">
    <property type="term" value="P:regulation of cell shape"/>
    <property type="evidence" value="ECO:0007669"/>
    <property type="project" value="UniProtKB-UniRule"/>
</dbReference>
<dbReference type="InterPro" id="IPR005490">
    <property type="entry name" value="LD_TPept_cat_dom"/>
</dbReference>
<dbReference type="GO" id="GO:0071555">
    <property type="term" value="P:cell wall organization"/>
    <property type="evidence" value="ECO:0007669"/>
    <property type="project" value="UniProtKB-UniRule"/>
</dbReference>
<feature type="active site" description="Proton donor/acceptor" evidence="6">
    <location>
        <position position="134"/>
    </location>
</feature>
<dbReference type="PANTHER" id="PTHR30582">
    <property type="entry name" value="L,D-TRANSPEPTIDASE"/>
    <property type="match status" value="1"/>
</dbReference>
<evidence type="ECO:0000256" key="6">
    <source>
        <dbReference type="PROSITE-ProRule" id="PRU01373"/>
    </source>
</evidence>
<feature type="chain" id="PRO_5032825950" evidence="7">
    <location>
        <begin position="33"/>
        <end position="170"/>
    </location>
</feature>
<reference evidence="9 10" key="1">
    <citation type="submission" date="2019-05" db="EMBL/GenBank/DDBJ databases">
        <authorList>
            <person name="Lee S.D."/>
        </authorList>
    </citation>
    <scope>NUCLEOTIDE SEQUENCE [LARGE SCALE GENOMIC DNA]</scope>
    <source>
        <strain evidence="9 10">YC2-7</strain>
    </source>
</reference>
<gene>
    <name evidence="9" type="ORF">FGL95_08165</name>
</gene>
<name>A0A848KGF7_9NOCA</name>
<evidence type="ECO:0000256" key="5">
    <source>
        <dbReference type="ARBA" id="ARBA00023316"/>
    </source>
</evidence>
<feature type="domain" description="L,D-TPase catalytic" evidence="8">
    <location>
        <begin position="63"/>
        <end position="169"/>
    </location>
</feature>
<evidence type="ECO:0000256" key="7">
    <source>
        <dbReference type="SAM" id="SignalP"/>
    </source>
</evidence>
<comment type="pathway">
    <text evidence="1 6">Cell wall biogenesis; peptidoglycan biosynthesis.</text>
</comment>
<dbReference type="RefSeq" id="WP_169585713.1">
    <property type="nucleotide sequence ID" value="NZ_VCQU01000002.1"/>
</dbReference>
<dbReference type="CDD" id="cd16913">
    <property type="entry name" value="YkuD_like"/>
    <property type="match status" value="1"/>
</dbReference>
<dbReference type="SUPFAM" id="SSF141523">
    <property type="entry name" value="L,D-transpeptidase catalytic domain-like"/>
    <property type="match status" value="1"/>
</dbReference>
<dbReference type="Gene3D" id="2.40.440.10">
    <property type="entry name" value="L,D-transpeptidase catalytic domain-like"/>
    <property type="match status" value="1"/>
</dbReference>
<feature type="active site" description="Nucleophile" evidence="6">
    <location>
        <position position="145"/>
    </location>
</feature>
<sequence length="170" mass="18018">MRSQRLRKWFAGAAVLVGVGSAGFTMTAPAQADPIFPGGPDIPGIPAIIPSPSGGAPCTAAGVKTCLRISTSEAWLMDNGKVVWGPTRISTGQPGYESHVGVFKVFLKKLHHWSTLHNAPMDFAVFFDGDIAFHIGPVDLASHGCIRMLPDAAEKNYNHLNIGDVVEVVA</sequence>
<dbReference type="PANTHER" id="PTHR30582:SF33">
    <property type="entry name" value="EXPORTED PROTEIN"/>
    <property type="match status" value="1"/>
</dbReference>
<dbReference type="InterPro" id="IPR038063">
    <property type="entry name" value="Transpep_catalytic_dom"/>
</dbReference>
<keyword evidence="2" id="KW-0808">Transferase</keyword>
<dbReference type="Proteomes" id="UP000535543">
    <property type="component" value="Unassembled WGS sequence"/>
</dbReference>
<keyword evidence="4 6" id="KW-0573">Peptidoglycan synthesis</keyword>
<organism evidence="9 10">
    <name type="scientific">Antrihabitans stalactiti</name>
    <dbReference type="NCBI Taxonomy" id="2584121"/>
    <lineage>
        <taxon>Bacteria</taxon>
        <taxon>Bacillati</taxon>
        <taxon>Actinomycetota</taxon>
        <taxon>Actinomycetes</taxon>
        <taxon>Mycobacteriales</taxon>
        <taxon>Nocardiaceae</taxon>
        <taxon>Antrihabitans</taxon>
    </lineage>
</organism>
<evidence type="ECO:0000259" key="8">
    <source>
        <dbReference type="PROSITE" id="PS52029"/>
    </source>
</evidence>
<dbReference type="GO" id="GO:0005576">
    <property type="term" value="C:extracellular region"/>
    <property type="evidence" value="ECO:0007669"/>
    <property type="project" value="TreeGrafter"/>
</dbReference>
<dbReference type="PROSITE" id="PS52029">
    <property type="entry name" value="LD_TPASE"/>
    <property type="match status" value="1"/>
</dbReference>
<protein>
    <submittedName>
        <fullName evidence="9">L,D-transpeptidase</fullName>
    </submittedName>
</protein>
<keyword evidence="7" id="KW-0732">Signal</keyword>
<dbReference type="Pfam" id="PF03734">
    <property type="entry name" value="YkuD"/>
    <property type="match status" value="1"/>
</dbReference>
<keyword evidence="3 6" id="KW-0133">Cell shape</keyword>
<evidence type="ECO:0000256" key="2">
    <source>
        <dbReference type="ARBA" id="ARBA00022679"/>
    </source>
</evidence>
<dbReference type="GO" id="GO:0071972">
    <property type="term" value="F:peptidoglycan L,D-transpeptidase activity"/>
    <property type="evidence" value="ECO:0007669"/>
    <property type="project" value="TreeGrafter"/>
</dbReference>
<dbReference type="GO" id="GO:0018104">
    <property type="term" value="P:peptidoglycan-protein cross-linking"/>
    <property type="evidence" value="ECO:0007669"/>
    <property type="project" value="TreeGrafter"/>
</dbReference>
<evidence type="ECO:0000256" key="3">
    <source>
        <dbReference type="ARBA" id="ARBA00022960"/>
    </source>
</evidence>